<dbReference type="AlphaFoldDB" id="A0A0F4PK80"/>
<evidence type="ECO:0000313" key="3">
    <source>
        <dbReference type="EMBL" id="KJY96983.1"/>
    </source>
</evidence>
<comment type="caution">
    <text evidence="3">The sequence shown here is derived from an EMBL/GenBank/DDBJ whole genome shotgun (WGS) entry which is preliminary data.</text>
</comment>
<evidence type="ECO:0000256" key="1">
    <source>
        <dbReference type="ARBA" id="ARBA00010333"/>
    </source>
</evidence>
<name>A0A0F4PK80_9GAMM</name>
<dbReference type="EMBL" id="JXXZ01000014">
    <property type="protein sequence ID" value="KJY96983.1"/>
    <property type="molecule type" value="Genomic_DNA"/>
</dbReference>
<dbReference type="OrthoDB" id="245568at2"/>
<dbReference type="EMBL" id="PNCG01000007">
    <property type="protein sequence ID" value="TMP87433.1"/>
    <property type="molecule type" value="Genomic_DNA"/>
</dbReference>
<dbReference type="PANTHER" id="PTHR35936:SF25">
    <property type="entry name" value="ABC TRANSPORTER SUBSTRATE-BINDING PROTEIN"/>
    <property type="match status" value="1"/>
</dbReference>
<reference evidence="6" key="3">
    <citation type="submission" date="2019-06" db="EMBL/GenBank/DDBJ databases">
        <title>Co-occurence of chitin degradation, pigmentation and bioactivity in marine Pseudoalteromonas.</title>
        <authorList>
            <person name="Sonnenschein E.C."/>
            <person name="Bech P.K."/>
        </authorList>
    </citation>
    <scope>NUCLEOTIDE SEQUENCE [LARGE SCALE GENOMIC DNA]</scope>
    <source>
        <strain evidence="6">S2897</strain>
    </source>
</reference>
<dbReference type="SUPFAM" id="SSF53850">
    <property type="entry name" value="Periplasmic binding protein-like II"/>
    <property type="match status" value="1"/>
</dbReference>
<dbReference type="Proteomes" id="UP000305874">
    <property type="component" value="Unassembled WGS sequence"/>
</dbReference>
<reference evidence="4 6" key="2">
    <citation type="submission" date="2017-12" db="EMBL/GenBank/DDBJ databases">
        <authorList>
            <person name="Paulsen S."/>
            <person name="Gram L.K."/>
        </authorList>
    </citation>
    <scope>NUCLEOTIDE SEQUENCE [LARGE SCALE GENOMIC DNA]</scope>
    <source>
        <strain evidence="4 6">S2897</strain>
    </source>
</reference>
<keyword evidence="2" id="KW-0732">Signal</keyword>
<dbReference type="PANTHER" id="PTHR35936">
    <property type="entry name" value="MEMBRANE-BOUND LYTIC MUREIN TRANSGLYCOSYLASE F"/>
    <property type="match status" value="1"/>
</dbReference>
<gene>
    <name evidence="4" type="ORF">CWC05_08000</name>
    <name evidence="3" type="ORF">TW72_16065</name>
</gene>
<feature type="signal peptide" evidence="2">
    <location>
        <begin position="1"/>
        <end position="19"/>
    </location>
</feature>
<dbReference type="STRING" id="151081.TW72_16065"/>
<evidence type="ECO:0000313" key="4">
    <source>
        <dbReference type="EMBL" id="TMP87433.1"/>
    </source>
</evidence>
<dbReference type="RefSeq" id="WP_045980259.1">
    <property type="nucleotide sequence ID" value="NZ_CP023396.1"/>
</dbReference>
<organism evidence="3 5">
    <name type="scientific">Pseudoalteromonas ruthenica</name>
    <dbReference type="NCBI Taxonomy" id="151081"/>
    <lineage>
        <taxon>Bacteria</taxon>
        <taxon>Pseudomonadati</taxon>
        <taxon>Pseudomonadota</taxon>
        <taxon>Gammaproteobacteria</taxon>
        <taxon>Alteromonadales</taxon>
        <taxon>Pseudoalteromonadaceae</taxon>
        <taxon>Pseudoalteromonas</taxon>
    </lineage>
</organism>
<dbReference type="PATRIC" id="fig|151081.8.peg.3132"/>
<sequence length="240" mass="26638">MSRGCLFLALLFLISPCQAERVVIAAEDAWTPYANADGTGMANDIITAAFAAVDVSVDYHIYPYARVLHYLDTGAYVAGFNVPIDAISKEKYLLGSTPLYKAYSAYYHNTQRALKITNRAQFNGELVGIVRGYGYGDQFLALVAEHKVVAAYANSDLPNMRRLMLGRLDSALIFIKSANYLRRTQGISDNIQVAFINEGTDIFLAFSPHHPDGERLQKLFEQGLKKIIENGARDAILARY</sequence>
<dbReference type="Gene3D" id="3.40.190.10">
    <property type="entry name" value="Periplasmic binding protein-like II"/>
    <property type="match status" value="2"/>
</dbReference>
<feature type="chain" id="PRO_5033716650" evidence="2">
    <location>
        <begin position="20"/>
        <end position="240"/>
    </location>
</feature>
<dbReference type="eggNOG" id="COG0834">
    <property type="taxonomic scope" value="Bacteria"/>
</dbReference>
<proteinExistence type="inferred from homology"/>
<reference evidence="3 5" key="1">
    <citation type="journal article" date="2015" name="BMC Genomics">
        <title>Genome mining reveals unlocked bioactive potential of marine Gram-negative bacteria.</title>
        <authorList>
            <person name="Machado H."/>
            <person name="Sonnenschein E.C."/>
            <person name="Melchiorsen J."/>
            <person name="Gram L."/>
        </authorList>
    </citation>
    <scope>NUCLEOTIDE SEQUENCE [LARGE SCALE GENOMIC DNA]</scope>
    <source>
        <strain evidence="3 5">S3137</strain>
    </source>
</reference>
<comment type="similarity">
    <text evidence="1">Belongs to the bacterial solute-binding protein 3 family.</text>
</comment>
<evidence type="ECO:0000313" key="6">
    <source>
        <dbReference type="Proteomes" id="UP000305874"/>
    </source>
</evidence>
<protein>
    <submittedName>
        <fullName evidence="3">Uncharacterized protein</fullName>
    </submittedName>
</protein>
<dbReference type="Proteomes" id="UP000033664">
    <property type="component" value="Unassembled WGS sequence"/>
</dbReference>
<keyword evidence="5" id="KW-1185">Reference proteome</keyword>
<reference evidence="4" key="4">
    <citation type="submission" date="2019-09" db="EMBL/GenBank/DDBJ databases">
        <title>Co-occurence of chitin degradation, pigmentation and bioactivity in marine Pseudoalteromonas.</title>
        <authorList>
            <person name="Sonnenschein E.C."/>
            <person name="Bech P.K."/>
        </authorList>
    </citation>
    <scope>NUCLEOTIDE SEQUENCE</scope>
    <source>
        <strain evidence="4">S2897</strain>
    </source>
</reference>
<accession>A0A0F4PK80</accession>
<evidence type="ECO:0000313" key="5">
    <source>
        <dbReference type="Proteomes" id="UP000033664"/>
    </source>
</evidence>
<dbReference type="GeneID" id="58230017"/>
<evidence type="ECO:0000256" key="2">
    <source>
        <dbReference type="SAM" id="SignalP"/>
    </source>
</evidence>